<dbReference type="EMBL" id="CH963857">
    <property type="protein sequence ID" value="EDW76275.1"/>
    <property type="molecule type" value="Genomic_DNA"/>
</dbReference>
<keyword evidence="2" id="KW-0732">Signal</keyword>
<proteinExistence type="predicted"/>
<evidence type="ECO:0008006" key="5">
    <source>
        <dbReference type="Google" id="ProtNLM"/>
    </source>
</evidence>
<gene>
    <name evidence="3" type="primary">Dwil\GK15372</name>
    <name evidence="3" type="ORF">Dwil_GK15372</name>
</gene>
<evidence type="ECO:0000313" key="4">
    <source>
        <dbReference type="Proteomes" id="UP000007798"/>
    </source>
</evidence>
<feature type="chain" id="PRO_5002818670" description="Corticotropin-releasing factor domain-containing protein" evidence="2">
    <location>
        <begin position="20"/>
        <end position="247"/>
    </location>
</feature>
<dbReference type="OrthoDB" id="7866170at2759"/>
<dbReference type="KEGG" id="dwi:6642130"/>
<evidence type="ECO:0000256" key="1">
    <source>
        <dbReference type="SAM" id="MobiDB-lite"/>
    </source>
</evidence>
<protein>
    <recommendedName>
        <fullName evidence="5">Corticotropin-releasing factor domain-containing protein</fullName>
    </recommendedName>
</protein>
<dbReference type="OMA" id="TYLIINP"/>
<reference evidence="3 4" key="1">
    <citation type="journal article" date="2007" name="Nature">
        <title>Evolution of genes and genomes on the Drosophila phylogeny.</title>
        <authorList>
            <consortium name="Drosophila 12 Genomes Consortium"/>
            <person name="Clark A.G."/>
            <person name="Eisen M.B."/>
            <person name="Smith D.R."/>
            <person name="Bergman C.M."/>
            <person name="Oliver B."/>
            <person name="Markow T.A."/>
            <person name="Kaufman T.C."/>
            <person name="Kellis M."/>
            <person name="Gelbart W."/>
            <person name="Iyer V.N."/>
            <person name="Pollard D.A."/>
            <person name="Sackton T.B."/>
            <person name="Larracuente A.M."/>
            <person name="Singh N.D."/>
            <person name="Abad J.P."/>
            <person name="Abt D.N."/>
            <person name="Adryan B."/>
            <person name="Aguade M."/>
            <person name="Akashi H."/>
            <person name="Anderson W.W."/>
            <person name="Aquadro C.F."/>
            <person name="Ardell D.H."/>
            <person name="Arguello R."/>
            <person name="Artieri C.G."/>
            <person name="Barbash D.A."/>
            <person name="Barker D."/>
            <person name="Barsanti P."/>
            <person name="Batterham P."/>
            <person name="Batzoglou S."/>
            <person name="Begun D."/>
            <person name="Bhutkar A."/>
            <person name="Blanco E."/>
            <person name="Bosak S.A."/>
            <person name="Bradley R.K."/>
            <person name="Brand A.D."/>
            <person name="Brent M.R."/>
            <person name="Brooks A.N."/>
            <person name="Brown R.H."/>
            <person name="Butlin R.K."/>
            <person name="Caggese C."/>
            <person name="Calvi B.R."/>
            <person name="Bernardo de Carvalho A."/>
            <person name="Caspi A."/>
            <person name="Castrezana S."/>
            <person name="Celniker S.E."/>
            <person name="Chang J.L."/>
            <person name="Chapple C."/>
            <person name="Chatterji S."/>
            <person name="Chinwalla A."/>
            <person name="Civetta A."/>
            <person name="Clifton S.W."/>
            <person name="Comeron J.M."/>
            <person name="Costello J.C."/>
            <person name="Coyne J.A."/>
            <person name="Daub J."/>
            <person name="David R.G."/>
            <person name="Delcher A.L."/>
            <person name="Delehaunty K."/>
            <person name="Do C.B."/>
            <person name="Ebling H."/>
            <person name="Edwards K."/>
            <person name="Eickbush T."/>
            <person name="Evans J.D."/>
            <person name="Filipski A."/>
            <person name="Findeiss S."/>
            <person name="Freyhult E."/>
            <person name="Fulton L."/>
            <person name="Fulton R."/>
            <person name="Garcia A.C."/>
            <person name="Gardiner A."/>
            <person name="Garfield D.A."/>
            <person name="Garvin B.E."/>
            <person name="Gibson G."/>
            <person name="Gilbert D."/>
            <person name="Gnerre S."/>
            <person name="Godfrey J."/>
            <person name="Good R."/>
            <person name="Gotea V."/>
            <person name="Gravely B."/>
            <person name="Greenberg A.J."/>
            <person name="Griffiths-Jones S."/>
            <person name="Gross S."/>
            <person name="Guigo R."/>
            <person name="Gustafson E.A."/>
            <person name="Haerty W."/>
            <person name="Hahn M.W."/>
            <person name="Halligan D.L."/>
            <person name="Halpern A.L."/>
            <person name="Halter G.M."/>
            <person name="Han M.V."/>
            <person name="Heger A."/>
            <person name="Hillier L."/>
            <person name="Hinrichs A.S."/>
            <person name="Holmes I."/>
            <person name="Hoskins R.A."/>
            <person name="Hubisz M.J."/>
            <person name="Hultmark D."/>
            <person name="Huntley M.A."/>
            <person name="Jaffe D.B."/>
            <person name="Jagadeeshan S."/>
            <person name="Jeck W.R."/>
            <person name="Johnson J."/>
            <person name="Jones C.D."/>
            <person name="Jordan W.C."/>
            <person name="Karpen G.H."/>
            <person name="Kataoka E."/>
            <person name="Keightley P.D."/>
            <person name="Kheradpour P."/>
            <person name="Kirkness E.F."/>
            <person name="Koerich L.B."/>
            <person name="Kristiansen K."/>
            <person name="Kudrna D."/>
            <person name="Kulathinal R.J."/>
            <person name="Kumar S."/>
            <person name="Kwok R."/>
            <person name="Lander E."/>
            <person name="Langley C.H."/>
            <person name="Lapoint R."/>
            <person name="Lazzaro B.P."/>
            <person name="Lee S.J."/>
            <person name="Levesque L."/>
            <person name="Li R."/>
            <person name="Lin C.F."/>
            <person name="Lin M.F."/>
            <person name="Lindblad-Toh K."/>
            <person name="Llopart A."/>
            <person name="Long M."/>
            <person name="Low L."/>
            <person name="Lozovsky E."/>
            <person name="Lu J."/>
            <person name="Luo M."/>
            <person name="Machado C.A."/>
            <person name="Makalowski W."/>
            <person name="Marzo M."/>
            <person name="Matsuda M."/>
            <person name="Matzkin L."/>
            <person name="McAllister B."/>
            <person name="McBride C.S."/>
            <person name="McKernan B."/>
            <person name="McKernan K."/>
            <person name="Mendez-Lago M."/>
            <person name="Minx P."/>
            <person name="Mollenhauer M.U."/>
            <person name="Montooth K."/>
            <person name="Mount S.M."/>
            <person name="Mu X."/>
            <person name="Myers E."/>
            <person name="Negre B."/>
            <person name="Newfeld S."/>
            <person name="Nielsen R."/>
            <person name="Noor M.A."/>
            <person name="O'Grady P."/>
            <person name="Pachter L."/>
            <person name="Papaceit M."/>
            <person name="Parisi M.J."/>
            <person name="Parisi M."/>
            <person name="Parts L."/>
            <person name="Pedersen J.S."/>
            <person name="Pesole G."/>
            <person name="Phillippy A.M."/>
            <person name="Ponting C.P."/>
            <person name="Pop M."/>
            <person name="Porcelli D."/>
            <person name="Powell J.R."/>
            <person name="Prohaska S."/>
            <person name="Pruitt K."/>
            <person name="Puig M."/>
            <person name="Quesneville H."/>
            <person name="Ram K.R."/>
            <person name="Rand D."/>
            <person name="Rasmussen M.D."/>
            <person name="Reed L.K."/>
            <person name="Reenan R."/>
            <person name="Reily A."/>
            <person name="Remington K.A."/>
            <person name="Rieger T.T."/>
            <person name="Ritchie M.G."/>
            <person name="Robin C."/>
            <person name="Rogers Y.H."/>
            <person name="Rohde C."/>
            <person name="Rozas J."/>
            <person name="Rubenfield M.J."/>
            <person name="Ruiz A."/>
            <person name="Russo S."/>
            <person name="Salzberg S.L."/>
            <person name="Sanchez-Gracia A."/>
            <person name="Saranga D.J."/>
            <person name="Sato H."/>
            <person name="Schaeffer S.W."/>
            <person name="Schatz M.C."/>
            <person name="Schlenke T."/>
            <person name="Schwartz R."/>
            <person name="Segarra C."/>
            <person name="Singh R.S."/>
            <person name="Sirot L."/>
            <person name="Sirota M."/>
            <person name="Sisneros N.B."/>
            <person name="Smith C.D."/>
            <person name="Smith T.F."/>
            <person name="Spieth J."/>
            <person name="Stage D.E."/>
            <person name="Stark A."/>
            <person name="Stephan W."/>
            <person name="Strausberg R.L."/>
            <person name="Strempel S."/>
            <person name="Sturgill D."/>
            <person name="Sutton G."/>
            <person name="Sutton G.G."/>
            <person name="Tao W."/>
            <person name="Teichmann S."/>
            <person name="Tobari Y.N."/>
            <person name="Tomimura Y."/>
            <person name="Tsolas J.M."/>
            <person name="Valente V.L."/>
            <person name="Venter E."/>
            <person name="Venter J.C."/>
            <person name="Vicario S."/>
            <person name="Vieira F.G."/>
            <person name="Vilella A.J."/>
            <person name="Villasante A."/>
            <person name="Walenz B."/>
            <person name="Wang J."/>
            <person name="Wasserman M."/>
            <person name="Watts T."/>
            <person name="Wilson D."/>
            <person name="Wilson R.K."/>
            <person name="Wing R.A."/>
            <person name="Wolfner M.F."/>
            <person name="Wong A."/>
            <person name="Wong G.K."/>
            <person name="Wu C.I."/>
            <person name="Wu G."/>
            <person name="Yamamoto D."/>
            <person name="Yang H.P."/>
            <person name="Yang S.P."/>
            <person name="Yorke J.A."/>
            <person name="Yoshida K."/>
            <person name="Zdobnov E."/>
            <person name="Zhang P."/>
            <person name="Zhang Y."/>
            <person name="Zimin A.V."/>
            <person name="Baldwin J."/>
            <person name="Abdouelleil A."/>
            <person name="Abdulkadir J."/>
            <person name="Abebe A."/>
            <person name="Abera B."/>
            <person name="Abreu J."/>
            <person name="Acer S.C."/>
            <person name="Aftuck L."/>
            <person name="Alexander A."/>
            <person name="An P."/>
            <person name="Anderson E."/>
            <person name="Anderson S."/>
            <person name="Arachi H."/>
            <person name="Azer M."/>
            <person name="Bachantsang P."/>
            <person name="Barry A."/>
            <person name="Bayul T."/>
            <person name="Berlin A."/>
            <person name="Bessette D."/>
            <person name="Bloom T."/>
            <person name="Blye J."/>
            <person name="Boguslavskiy L."/>
            <person name="Bonnet C."/>
            <person name="Boukhgalter B."/>
            <person name="Bourzgui I."/>
            <person name="Brown A."/>
            <person name="Cahill P."/>
            <person name="Channer S."/>
            <person name="Cheshatsang Y."/>
            <person name="Chuda L."/>
            <person name="Citroen M."/>
            <person name="Collymore A."/>
            <person name="Cooke P."/>
            <person name="Costello M."/>
            <person name="D'Aco K."/>
            <person name="Daza R."/>
            <person name="De Haan G."/>
            <person name="DeGray S."/>
            <person name="DeMaso C."/>
            <person name="Dhargay N."/>
            <person name="Dooley K."/>
            <person name="Dooley E."/>
            <person name="Doricent M."/>
            <person name="Dorje P."/>
            <person name="Dorjee K."/>
            <person name="Dupes A."/>
            <person name="Elong R."/>
            <person name="Falk J."/>
            <person name="Farina A."/>
            <person name="Faro S."/>
            <person name="Ferguson D."/>
            <person name="Fisher S."/>
            <person name="Foley C.D."/>
            <person name="Franke A."/>
            <person name="Friedrich D."/>
            <person name="Gadbois L."/>
            <person name="Gearin G."/>
            <person name="Gearin C.R."/>
            <person name="Giannoukos G."/>
            <person name="Goode T."/>
            <person name="Graham J."/>
            <person name="Grandbois E."/>
            <person name="Grewal S."/>
            <person name="Gyaltsen K."/>
            <person name="Hafez N."/>
            <person name="Hagos B."/>
            <person name="Hall J."/>
            <person name="Henson C."/>
            <person name="Hollinger A."/>
            <person name="Honan T."/>
            <person name="Huard M.D."/>
            <person name="Hughes L."/>
            <person name="Hurhula B."/>
            <person name="Husby M.E."/>
            <person name="Kamat A."/>
            <person name="Kanga B."/>
            <person name="Kashin S."/>
            <person name="Khazanovich D."/>
            <person name="Kisner P."/>
            <person name="Lance K."/>
            <person name="Lara M."/>
            <person name="Lee W."/>
            <person name="Lennon N."/>
            <person name="Letendre F."/>
            <person name="LeVine R."/>
            <person name="Lipovsky A."/>
            <person name="Liu X."/>
            <person name="Liu J."/>
            <person name="Liu S."/>
            <person name="Lokyitsang T."/>
            <person name="Lokyitsang Y."/>
            <person name="Lubonja R."/>
            <person name="Lui A."/>
            <person name="MacDonald P."/>
            <person name="Magnisalis V."/>
            <person name="Maru K."/>
            <person name="Matthews C."/>
            <person name="McCusker W."/>
            <person name="McDonough S."/>
            <person name="Mehta T."/>
            <person name="Meldrim J."/>
            <person name="Meneus L."/>
            <person name="Mihai O."/>
            <person name="Mihalev A."/>
            <person name="Mihova T."/>
            <person name="Mittelman R."/>
            <person name="Mlenga V."/>
            <person name="Montmayeur A."/>
            <person name="Mulrain L."/>
            <person name="Navidi A."/>
            <person name="Naylor J."/>
            <person name="Negash T."/>
            <person name="Nguyen T."/>
            <person name="Nguyen N."/>
            <person name="Nicol R."/>
            <person name="Norbu C."/>
            <person name="Norbu N."/>
            <person name="Novod N."/>
            <person name="O'Neill B."/>
            <person name="Osman S."/>
            <person name="Markiewicz E."/>
            <person name="Oyono O.L."/>
            <person name="Patti C."/>
            <person name="Phunkhang P."/>
            <person name="Pierre F."/>
            <person name="Priest M."/>
            <person name="Raghuraman S."/>
            <person name="Rege F."/>
            <person name="Reyes R."/>
            <person name="Rise C."/>
            <person name="Rogov P."/>
            <person name="Ross K."/>
            <person name="Ryan E."/>
            <person name="Settipalli S."/>
            <person name="Shea T."/>
            <person name="Sherpa N."/>
            <person name="Shi L."/>
            <person name="Shih D."/>
            <person name="Sparrow T."/>
            <person name="Spaulding J."/>
            <person name="Stalker J."/>
            <person name="Stange-Thomann N."/>
            <person name="Stavropoulos S."/>
            <person name="Stone C."/>
            <person name="Strader C."/>
            <person name="Tesfaye S."/>
            <person name="Thomson T."/>
            <person name="Thoulutsang Y."/>
            <person name="Thoulutsang D."/>
            <person name="Topham K."/>
            <person name="Topping I."/>
            <person name="Tsamla T."/>
            <person name="Vassiliev H."/>
            <person name="Vo A."/>
            <person name="Wangchuk T."/>
            <person name="Wangdi T."/>
            <person name="Weiand M."/>
            <person name="Wilkinson J."/>
            <person name="Wilson A."/>
            <person name="Yadav S."/>
            <person name="Young G."/>
            <person name="Yu Q."/>
            <person name="Zembek L."/>
            <person name="Zhong D."/>
            <person name="Zimmer A."/>
            <person name="Zwirko Z."/>
            <person name="Jaffe D.B."/>
            <person name="Alvarez P."/>
            <person name="Brockman W."/>
            <person name="Butler J."/>
            <person name="Chin C."/>
            <person name="Gnerre S."/>
            <person name="Grabherr M."/>
            <person name="Kleber M."/>
            <person name="Mauceli E."/>
            <person name="MacCallum I."/>
        </authorList>
    </citation>
    <scope>NUCLEOTIDE SEQUENCE [LARGE SCALE GENOMIC DNA]</scope>
    <source>
        <strain evidence="4">Tucson 14030-0811.24</strain>
    </source>
</reference>
<keyword evidence="4" id="KW-1185">Reference proteome</keyword>
<dbReference type="HOGENOM" id="CLU_1095256_0_0_1"/>
<dbReference type="Proteomes" id="UP000007798">
    <property type="component" value="Unassembled WGS sequence"/>
</dbReference>
<dbReference type="AlphaFoldDB" id="B4MUT0"/>
<dbReference type="eggNOG" id="ENOG502TCFX">
    <property type="taxonomic scope" value="Eukaryota"/>
</dbReference>
<evidence type="ECO:0000256" key="2">
    <source>
        <dbReference type="SAM" id="SignalP"/>
    </source>
</evidence>
<feature type="region of interest" description="Disordered" evidence="1">
    <location>
        <begin position="163"/>
        <end position="194"/>
    </location>
</feature>
<dbReference type="InParanoid" id="B4MUT0"/>
<feature type="compositionally biased region" description="Acidic residues" evidence="1">
    <location>
        <begin position="163"/>
        <end position="176"/>
    </location>
</feature>
<sequence length="247" mass="27579">MSNKLTILVFAICFVGLCASEGSRQSSNVRNSLSKIVPRLLWNLHRGDESHKSSPPVIIVQQPSDSGADRHHHQPYPFPYNYQPQYYRPPQPQIPPFNIPGLDLNSLNSGLGTTILVINPNNMQNLSVSTGTSNSTGRSFKGPSIGDLLQGLNLGDFTDSFDDDSEVVNTSDDGDMEGTFNSHHDDNQDQDDQGAISDDEFSLLERQASRGLSPKQLLTFLMQDKRRRRMQEVLAGIYLRNYSLNRK</sequence>
<name>B4MUT0_DROWI</name>
<dbReference type="PhylomeDB" id="B4MUT0"/>
<dbReference type="FunCoup" id="B4MUT0">
    <property type="interactions" value="6"/>
</dbReference>
<organism evidence="3 4">
    <name type="scientific">Drosophila willistoni</name>
    <name type="common">Fruit fly</name>
    <dbReference type="NCBI Taxonomy" id="7260"/>
    <lineage>
        <taxon>Eukaryota</taxon>
        <taxon>Metazoa</taxon>
        <taxon>Ecdysozoa</taxon>
        <taxon>Arthropoda</taxon>
        <taxon>Hexapoda</taxon>
        <taxon>Insecta</taxon>
        <taxon>Pterygota</taxon>
        <taxon>Neoptera</taxon>
        <taxon>Endopterygota</taxon>
        <taxon>Diptera</taxon>
        <taxon>Brachycera</taxon>
        <taxon>Muscomorpha</taxon>
        <taxon>Ephydroidea</taxon>
        <taxon>Drosophilidae</taxon>
        <taxon>Drosophila</taxon>
        <taxon>Sophophora</taxon>
    </lineage>
</organism>
<accession>B4MUT0</accession>
<feature type="signal peptide" evidence="2">
    <location>
        <begin position="1"/>
        <end position="19"/>
    </location>
</feature>
<dbReference type="STRING" id="7260.B4MUT0"/>
<evidence type="ECO:0000313" key="3">
    <source>
        <dbReference type="EMBL" id="EDW76275.1"/>
    </source>
</evidence>